<name>A0A6N6VFF7_9HYPH</name>
<evidence type="ECO:0000313" key="2">
    <source>
        <dbReference type="Proteomes" id="UP000468901"/>
    </source>
</evidence>
<gene>
    <name evidence="1" type="ORF">F2P47_11905</name>
</gene>
<organism evidence="1 2">
    <name type="scientific">Parvibaculum sedimenti</name>
    <dbReference type="NCBI Taxonomy" id="2608632"/>
    <lineage>
        <taxon>Bacteria</taxon>
        <taxon>Pseudomonadati</taxon>
        <taxon>Pseudomonadota</taxon>
        <taxon>Alphaproteobacteria</taxon>
        <taxon>Hyphomicrobiales</taxon>
        <taxon>Parvibaculaceae</taxon>
        <taxon>Parvibaculum</taxon>
    </lineage>
</organism>
<comment type="caution">
    <text evidence="1">The sequence shown here is derived from an EMBL/GenBank/DDBJ whole genome shotgun (WGS) entry which is preliminary data.</text>
</comment>
<dbReference type="AlphaFoldDB" id="A0A6N6VFF7"/>
<dbReference type="Proteomes" id="UP000468901">
    <property type="component" value="Unassembled WGS sequence"/>
</dbReference>
<proteinExistence type="predicted"/>
<keyword evidence="2" id="KW-1185">Reference proteome</keyword>
<dbReference type="EMBL" id="WESC01000010">
    <property type="protein sequence ID" value="KAB7739420.1"/>
    <property type="molecule type" value="Genomic_DNA"/>
</dbReference>
<protein>
    <recommendedName>
        <fullName evidence="3">Short chain dehydrogenase</fullName>
    </recommendedName>
</protein>
<accession>A0A6N6VFF7</accession>
<sequence>MTTLLIGATGMLKTAAAHAVARAKKAVVLSRHAKDFSLGSDTLDVKLTRISQSYENGAAFIDAVARYAPYDLALTWIRPQAEILRAAIDGMIVPGGRLVEVMGSRSILLGENGEASIAERRAQALALQPDITYSQVILGFVLEGDGSRWLTHEEISAAAIAQMEKPQARLIAGVLEPWERRPQ</sequence>
<evidence type="ECO:0008006" key="3">
    <source>
        <dbReference type="Google" id="ProtNLM"/>
    </source>
</evidence>
<reference evidence="1 2" key="1">
    <citation type="submission" date="2019-09" db="EMBL/GenBank/DDBJ databases">
        <title>Parvibaculum sedimenti sp. nov., isolated from sediment.</title>
        <authorList>
            <person name="Wang Y."/>
        </authorList>
    </citation>
    <scope>NUCLEOTIDE SEQUENCE [LARGE SCALE GENOMIC DNA]</scope>
    <source>
        <strain evidence="1 2">HXT-9</strain>
    </source>
</reference>
<dbReference type="RefSeq" id="WP_152216592.1">
    <property type="nucleotide sequence ID" value="NZ_JBAQYD010000175.1"/>
</dbReference>
<evidence type="ECO:0000313" key="1">
    <source>
        <dbReference type="EMBL" id="KAB7739420.1"/>
    </source>
</evidence>